<keyword evidence="2" id="KW-1185">Reference proteome</keyword>
<organism evidence="1 2">
    <name type="scientific">Cochliobolus heterostrophus (strain C5 / ATCC 48332 / race O)</name>
    <name type="common">Southern corn leaf blight fungus</name>
    <name type="synonym">Bipolaris maydis</name>
    <dbReference type="NCBI Taxonomy" id="701091"/>
    <lineage>
        <taxon>Eukaryota</taxon>
        <taxon>Fungi</taxon>
        <taxon>Dikarya</taxon>
        <taxon>Ascomycota</taxon>
        <taxon>Pezizomycotina</taxon>
        <taxon>Dothideomycetes</taxon>
        <taxon>Pleosporomycetidae</taxon>
        <taxon>Pleosporales</taxon>
        <taxon>Pleosporineae</taxon>
        <taxon>Pleosporaceae</taxon>
        <taxon>Bipolaris</taxon>
    </lineage>
</organism>
<sequence>MRGCITRVRVVGLHGLFPADRAKGKDSDKDTDTRTTPLRTEAFKLTLDRTPGMCKPCAIQEASCRPSWACWLLQSEKKKTSCIHISERSAGLHPSLIDESSTSIGQQTMCHLAPAGLHGHRAMATDRHARKHYTWTATLRNTRHPLPSEPTPTLSVSSVCPAQGWPGPAHPNCFPSLPPIQPAPLPGPVAFGTFCPLPDPRHALALPRALATYVSAPSSSTYSTRYLHVLLPEHPGRCARAASLALAHQRLTFHIHGPSLTRRLPCTSTHIHAHPPKPLVFPSSLHHAPLPPLLAPSALGHPM</sequence>
<dbReference type="Proteomes" id="UP000016936">
    <property type="component" value="Unassembled WGS sequence"/>
</dbReference>
<dbReference type="HOGENOM" id="CLU_918292_0_0_1"/>
<reference evidence="1 2" key="1">
    <citation type="journal article" date="2012" name="PLoS Pathog.">
        <title>Diverse lifestyles and strategies of plant pathogenesis encoded in the genomes of eighteen Dothideomycetes fungi.</title>
        <authorList>
            <person name="Ohm R.A."/>
            <person name="Feau N."/>
            <person name="Henrissat B."/>
            <person name="Schoch C.L."/>
            <person name="Horwitz B.A."/>
            <person name="Barry K.W."/>
            <person name="Condon B.J."/>
            <person name="Copeland A.C."/>
            <person name="Dhillon B."/>
            <person name="Glaser F."/>
            <person name="Hesse C.N."/>
            <person name="Kosti I."/>
            <person name="LaButti K."/>
            <person name="Lindquist E.A."/>
            <person name="Lucas S."/>
            <person name="Salamov A.A."/>
            <person name="Bradshaw R.E."/>
            <person name="Ciuffetti L."/>
            <person name="Hamelin R.C."/>
            <person name="Kema G.H.J."/>
            <person name="Lawrence C."/>
            <person name="Scott J.A."/>
            <person name="Spatafora J.W."/>
            <person name="Turgeon B.G."/>
            <person name="de Wit P.J.G.M."/>
            <person name="Zhong S."/>
            <person name="Goodwin S.B."/>
            <person name="Grigoriev I.V."/>
        </authorList>
    </citation>
    <scope>NUCLEOTIDE SEQUENCE [LARGE SCALE GENOMIC DNA]</scope>
    <source>
        <strain evidence="2">C5 / ATCC 48332 / race O</strain>
    </source>
</reference>
<dbReference type="OrthoDB" id="10647831at2759"/>
<name>M2V839_COCH5</name>
<proteinExistence type="predicted"/>
<reference evidence="2" key="2">
    <citation type="journal article" date="2013" name="PLoS Genet.">
        <title>Comparative genome structure, secondary metabolite, and effector coding capacity across Cochliobolus pathogens.</title>
        <authorList>
            <person name="Condon B.J."/>
            <person name="Leng Y."/>
            <person name="Wu D."/>
            <person name="Bushley K.E."/>
            <person name="Ohm R.A."/>
            <person name="Otillar R."/>
            <person name="Martin J."/>
            <person name="Schackwitz W."/>
            <person name="Grimwood J."/>
            <person name="MohdZainudin N."/>
            <person name="Xue C."/>
            <person name="Wang R."/>
            <person name="Manning V.A."/>
            <person name="Dhillon B."/>
            <person name="Tu Z.J."/>
            <person name="Steffenson B.J."/>
            <person name="Salamov A."/>
            <person name="Sun H."/>
            <person name="Lowry S."/>
            <person name="LaButti K."/>
            <person name="Han J."/>
            <person name="Copeland A."/>
            <person name="Lindquist E."/>
            <person name="Barry K."/>
            <person name="Schmutz J."/>
            <person name="Baker S.E."/>
            <person name="Ciuffetti L.M."/>
            <person name="Grigoriev I.V."/>
            <person name="Zhong S."/>
            <person name="Turgeon B.G."/>
        </authorList>
    </citation>
    <scope>NUCLEOTIDE SEQUENCE [LARGE SCALE GENOMIC DNA]</scope>
    <source>
        <strain evidence="2">C5 / ATCC 48332 / race O</strain>
    </source>
</reference>
<evidence type="ECO:0000313" key="2">
    <source>
        <dbReference type="Proteomes" id="UP000016936"/>
    </source>
</evidence>
<accession>M2V839</accession>
<evidence type="ECO:0000313" key="1">
    <source>
        <dbReference type="EMBL" id="EMD96157.1"/>
    </source>
</evidence>
<gene>
    <name evidence="1" type="ORF">COCHEDRAFT_1201022</name>
</gene>
<dbReference type="OMA" id="IRWEISH"/>
<dbReference type="AlphaFoldDB" id="M2V839"/>
<protein>
    <submittedName>
        <fullName evidence="1">Uncharacterized protein</fullName>
    </submittedName>
</protein>
<dbReference type="EMBL" id="KB445570">
    <property type="protein sequence ID" value="EMD96157.1"/>
    <property type="molecule type" value="Genomic_DNA"/>
</dbReference>